<dbReference type="EMBL" id="JBHLTF010000027">
    <property type="protein sequence ID" value="MFC0717291.1"/>
    <property type="molecule type" value="Genomic_DNA"/>
</dbReference>
<gene>
    <name evidence="1" type="ORF">ACFFFU_05970</name>
</gene>
<comment type="caution">
    <text evidence="1">The sequence shown here is derived from an EMBL/GenBank/DDBJ whole genome shotgun (WGS) entry which is preliminary data.</text>
</comment>
<protein>
    <submittedName>
        <fullName evidence="1">Uncharacterized protein</fullName>
    </submittedName>
</protein>
<dbReference type="Proteomes" id="UP001589898">
    <property type="component" value="Unassembled WGS sequence"/>
</dbReference>
<keyword evidence="2" id="KW-1185">Reference proteome</keyword>
<organism evidence="1 2">
    <name type="scientific">Luteimonas padinae</name>
    <dbReference type="NCBI Taxonomy" id="1714359"/>
    <lineage>
        <taxon>Bacteria</taxon>
        <taxon>Pseudomonadati</taxon>
        <taxon>Pseudomonadota</taxon>
        <taxon>Gammaproteobacteria</taxon>
        <taxon>Lysobacterales</taxon>
        <taxon>Lysobacteraceae</taxon>
        <taxon>Luteimonas</taxon>
    </lineage>
</organism>
<name>A0ABV6SV25_9GAMM</name>
<proteinExistence type="predicted"/>
<evidence type="ECO:0000313" key="1">
    <source>
        <dbReference type="EMBL" id="MFC0717291.1"/>
    </source>
</evidence>
<sequence length="241" mass="27045">MVRLPRAPGRWTAAPCAGHRAGVNRTDIVQGSAMKRHRIRPRLATFAFALAAPWLLQGCQTTMNTANTASGDAAAPPGDGLYSPWPLKFKKHNLGIHCFETYGCKVVYDGWVQAMDDPDELRPSSASLGPDYRRNWLGGSLGFHNFPPPAKVSWRSKDGTAHRTEIDFGEIFKDELIRHNVAREDVYPRATFISTDIHLEINDRTINVYMLASIPLREPRIPGNRYSNARHDLILVHTETF</sequence>
<dbReference type="RefSeq" id="WP_189498449.1">
    <property type="nucleotide sequence ID" value="NZ_BMZT01000009.1"/>
</dbReference>
<reference evidence="1 2" key="1">
    <citation type="submission" date="2024-09" db="EMBL/GenBank/DDBJ databases">
        <authorList>
            <person name="Sun Q."/>
            <person name="Mori K."/>
        </authorList>
    </citation>
    <scope>NUCLEOTIDE SEQUENCE [LARGE SCALE GENOMIC DNA]</scope>
    <source>
        <strain evidence="1 2">KCTC 52403</strain>
    </source>
</reference>
<evidence type="ECO:0000313" key="2">
    <source>
        <dbReference type="Proteomes" id="UP001589898"/>
    </source>
</evidence>
<accession>A0ABV6SV25</accession>